<dbReference type="InterPro" id="IPR003594">
    <property type="entry name" value="HATPase_dom"/>
</dbReference>
<sequence length="229" mass="23537">MTVDQADEVAAPAAMGGGRSRHAPALHPWPDAPPASLGPNVPANGPANGSANVPAVVPGLAGLWPAPHAGTPRMARRVFPAEITAPRSAREFTHVTLDGWGLADASEDVVIAVSELVTNALRHGMEGLPQPLPLCPIQLVLIGHPRRLVISVTDPSGRAPEPVPSDPAGFVEGGRGLLVLGAISDAWGWARLATGGKAVWAAFDLRVSPPEPQEAGRPAPAGPRDAPVR</sequence>
<gene>
    <name evidence="4" type="ORF">GCM10022254_52060</name>
</gene>
<dbReference type="PANTHER" id="PTHR35526">
    <property type="entry name" value="ANTI-SIGMA-F FACTOR RSBW-RELATED"/>
    <property type="match status" value="1"/>
</dbReference>
<evidence type="ECO:0000313" key="5">
    <source>
        <dbReference type="Proteomes" id="UP001501710"/>
    </source>
</evidence>
<feature type="domain" description="Histidine kinase/HSP90-like ATPase" evidence="3">
    <location>
        <begin position="79"/>
        <end position="201"/>
    </location>
</feature>
<comment type="caution">
    <text evidence="4">The sequence shown here is derived from an EMBL/GenBank/DDBJ whole genome shotgun (WGS) entry which is preliminary data.</text>
</comment>
<keyword evidence="1" id="KW-0808">Transferase</keyword>
<keyword evidence="1" id="KW-0418">Kinase</keyword>
<dbReference type="SUPFAM" id="SSF55874">
    <property type="entry name" value="ATPase domain of HSP90 chaperone/DNA topoisomerase II/histidine kinase"/>
    <property type="match status" value="1"/>
</dbReference>
<dbReference type="InterPro" id="IPR050267">
    <property type="entry name" value="Anti-sigma-factor_SerPK"/>
</dbReference>
<dbReference type="RefSeq" id="WP_344901194.1">
    <property type="nucleotide sequence ID" value="NZ_BAABAS010000019.1"/>
</dbReference>
<feature type="region of interest" description="Disordered" evidence="2">
    <location>
        <begin position="208"/>
        <end position="229"/>
    </location>
</feature>
<organism evidence="4 5">
    <name type="scientific">Actinomadura meridiana</name>
    <dbReference type="NCBI Taxonomy" id="559626"/>
    <lineage>
        <taxon>Bacteria</taxon>
        <taxon>Bacillati</taxon>
        <taxon>Actinomycetota</taxon>
        <taxon>Actinomycetes</taxon>
        <taxon>Streptosporangiales</taxon>
        <taxon>Thermomonosporaceae</taxon>
        <taxon>Actinomadura</taxon>
    </lineage>
</organism>
<dbReference type="PANTHER" id="PTHR35526:SF3">
    <property type="entry name" value="ANTI-SIGMA-F FACTOR RSBW"/>
    <property type="match status" value="1"/>
</dbReference>
<dbReference type="Gene3D" id="3.30.565.10">
    <property type="entry name" value="Histidine kinase-like ATPase, C-terminal domain"/>
    <property type="match status" value="1"/>
</dbReference>
<protein>
    <recommendedName>
        <fullName evidence="3">Histidine kinase/HSP90-like ATPase domain-containing protein</fullName>
    </recommendedName>
</protein>
<feature type="region of interest" description="Disordered" evidence="2">
    <location>
        <begin position="12"/>
        <end position="46"/>
    </location>
</feature>
<reference evidence="5" key="1">
    <citation type="journal article" date="2019" name="Int. J. Syst. Evol. Microbiol.">
        <title>The Global Catalogue of Microorganisms (GCM) 10K type strain sequencing project: providing services to taxonomists for standard genome sequencing and annotation.</title>
        <authorList>
            <consortium name="The Broad Institute Genomics Platform"/>
            <consortium name="The Broad Institute Genome Sequencing Center for Infectious Disease"/>
            <person name="Wu L."/>
            <person name="Ma J."/>
        </authorList>
    </citation>
    <scope>NUCLEOTIDE SEQUENCE [LARGE SCALE GENOMIC DNA]</scope>
    <source>
        <strain evidence="5">JCM 17440</strain>
    </source>
</reference>
<evidence type="ECO:0000256" key="2">
    <source>
        <dbReference type="SAM" id="MobiDB-lite"/>
    </source>
</evidence>
<dbReference type="InterPro" id="IPR036890">
    <property type="entry name" value="HATPase_C_sf"/>
</dbReference>
<dbReference type="Proteomes" id="UP001501710">
    <property type="component" value="Unassembled WGS sequence"/>
</dbReference>
<feature type="compositionally biased region" description="Low complexity" evidence="2">
    <location>
        <begin position="213"/>
        <end position="229"/>
    </location>
</feature>
<evidence type="ECO:0000313" key="4">
    <source>
        <dbReference type="EMBL" id="GAA4237987.1"/>
    </source>
</evidence>
<evidence type="ECO:0000256" key="1">
    <source>
        <dbReference type="ARBA" id="ARBA00022527"/>
    </source>
</evidence>
<proteinExistence type="predicted"/>
<name>A0ABP8CDJ8_9ACTN</name>
<dbReference type="EMBL" id="BAABAS010000019">
    <property type="protein sequence ID" value="GAA4237987.1"/>
    <property type="molecule type" value="Genomic_DNA"/>
</dbReference>
<evidence type="ECO:0000259" key="3">
    <source>
        <dbReference type="Pfam" id="PF13581"/>
    </source>
</evidence>
<keyword evidence="1" id="KW-0723">Serine/threonine-protein kinase</keyword>
<keyword evidence="5" id="KW-1185">Reference proteome</keyword>
<dbReference type="CDD" id="cd16936">
    <property type="entry name" value="HATPase_RsbW-like"/>
    <property type="match status" value="1"/>
</dbReference>
<dbReference type="Pfam" id="PF13581">
    <property type="entry name" value="HATPase_c_2"/>
    <property type="match status" value="1"/>
</dbReference>
<accession>A0ABP8CDJ8</accession>